<accession>A0A816JJK6</accession>
<name>A0A816JJK6_BRANA</name>
<dbReference type="EMBL" id="HG994368">
    <property type="protein sequence ID" value="CAF1824348.1"/>
    <property type="molecule type" value="Genomic_DNA"/>
</dbReference>
<evidence type="ECO:0000313" key="2">
    <source>
        <dbReference type="EMBL" id="CAF1824348.1"/>
    </source>
</evidence>
<organism evidence="2">
    <name type="scientific">Brassica napus</name>
    <name type="common">Rape</name>
    <dbReference type="NCBI Taxonomy" id="3708"/>
    <lineage>
        <taxon>Eukaryota</taxon>
        <taxon>Viridiplantae</taxon>
        <taxon>Streptophyta</taxon>
        <taxon>Embryophyta</taxon>
        <taxon>Tracheophyta</taxon>
        <taxon>Spermatophyta</taxon>
        <taxon>Magnoliopsida</taxon>
        <taxon>eudicotyledons</taxon>
        <taxon>Gunneridae</taxon>
        <taxon>Pentapetalae</taxon>
        <taxon>rosids</taxon>
        <taxon>malvids</taxon>
        <taxon>Brassicales</taxon>
        <taxon>Brassicaceae</taxon>
        <taxon>Brassiceae</taxon>
        <taxon>Brassica</taxon>
    </lineage>
</organism>
<gene>
    <name evidence="2" type="ORF">DARMORV10_C04P17960.1</name>
</gene>
<dbReference type="Proteomes" id="UP001295469">
    <property type="component" value="Chromosome C04"/>
</dbReference>
<sequence>MRWRRNIKAFGLVDKTWQQVMDRRRRKLTVKKMMRRMKSRKIHSRKRSAGETGMEGEDKRDLTAADGEEAAFKDISPLMVLVRNCYKRSVVTSFTLSNAFMPSGLFACLIPYLTDSAKFHACFDSRTATHSLLVVLETYFAGIKTADELSKIMAFLFEWCCQFPRTDSFSPVAIYSVRLKSRDFALSTISLS</sequence>
<dbReference type="AlphaFoldDB" id="A0A816JJK6"/>
<protein>
    <submittedName>
        <fullName evidence="2">(rape) hypothetical protein</fullName>
    </submittedName>
</protein>
<evidence type="ECO:0000256" key="1">
    <source>
        <dbReference type="SAM" id="MobiDB-lite"/>
    </source>
</evidence>
<feature type="compositionally biased region" description="Basic residues" evidence="1">
    <location>
        <begin position="33"/>
        <end position="47"/>
    </location>
</feature>
<reference evidence="2" key="1">
    <citation type="submission" date="2021-01" db="EMBL/GenBank/DDBJ databases">
        <authorList>
            <consortium name="Genoscope - CEA"/>
            <person name="William W."/>
        </authorList>
    </citation>
    <scope>NUCLEOTIDE SEQUENCE</scope>
</reference>
<proteinExistence type="predicted"/>
<feature type="region of interest" description="Disordered" evidence="1">
    <location>
        <begin position="33"/>
        <end position="60"/>
    </location>
</feature>